<evidence type="ECO:0000259" key="1">
    <source>
        <dbReference type="Pfam" id="PF04167"/>
    </source>
</evidence>
<feature type="domain" description="DUF402" evidence="1">
    <location>
        <begin position="53"/>
        <end position="162"/>
    </location>
</feature>
<dbReference type="InterPro" id="IPR035930">
    <property type="entry name" value="FomD-like_sf"/>
</dbReference>
<comment type="caution">
    <text evidence="2">The sequence shown here is derived from an EMBL/GenBank/DDBJ whole genome shotgun (WGS) entry which is preliminary data.</text>
</comment>
<sequence>MCRFVAGSTVQRREVLHGQVWMTMPVQVVADDEVLAVWIDDGTPFTFVPHPFGPHPWSGNDRWTGSSVLQLYRPGDAYSVWAFFRRGRFDHWYINFEMPYRRGDGYFDTDDHGLDIVARDGTWQWKDREDVAEQVACGRLTPGQADAVWREAERVASALDNGNCWWIPRWRNWKPAHRE</sequence>
<dbReference type="AlphaFoldDB" id="A0A846YSL2"/>
<dbReference type="EMBL" id="JAAXOT010000026">
    <property type="protein sequence ID" value="NKY60671.1"/>
    <property type="molecule type" value="Genomic_DNA"/>
</dbReference>
<gene>
    <name evidence="2" type="ORF">HGA15_31950</name>
</gene>
<evidence type="ECO:0000313" key="3">
    <source>
        <dbReference type="Proteomes" id="UP000570678"/>
    </source>
</evidence>
<protein>
    <submittedName>
        <fullName evidence="2">DUF402 domain-containing protein</fullName>
    </submittedName>
</protein>
<evidence type="ECO:0000313" key="2">
    <source>
        <dbReference type="EMBL" id="NKY60671.1"/>
    </source>
</evidence>
<dbReference type="SUPFAM" id="SSF159234">
    <property type="entry name" value="FomD-like"/>
    <property type="match status" value="1"/>
</dbReference>
<dbReference type="InterPro" id="IPR007295">
    <property type="entry name" value="DUF402"/>
</dbReference>
<proteinExistence type="predicted"/>
<organism evidence="2 3">
    <name type="scientific">Nocardia flavorosea</name>
    <dbReference type="NCBI Taxonomy" id="53429"/>
    <lineage>
        <taxon>Bacteria</taxon>
        <taxon>Bacillati</taxon>
        <taxon>Actinomycetota</taxon>
        <taxon>Actinomycetes</taxon>
        <taxon>Mycobacteriales</taxon>
        <taxon>Nocardiaceae</taxon>
        <taxon>Nocardia</taxon>
    </lineage>
</organism>
<accession>A0A846YSL2</accession>
<reference evidence="2 3" key="1">
    <citation type="submission" date="2020-04" db="EMBL/GenBank/DDBJ databases">
        <title>MicrobeNet Type strains.</title>
        <authorList>
            <person name="Nicholson A.C."/>
        </authorList>
    </citation>
    <scope>NUCLEOTIDE SEQUENCE [LARGE SCALE GENOMIC DNA]</scope>
    <source>
        <strain evidence="2 3">JCM 3332</strain>
    </source>
</reference>
<dbReference type="Gene3D" id="2.40.380.10">
    <property type="entry name" value="FomD-like"/>
    <property type="match status" value="1"/>
</dbReference>
<name>A0A846YSL2_9NOCA</name>
<dbReference type="RefSeq" id="WP_062980164.1">
    <property type="nucleotide sequence ID" value="NZ_JAAXOT010000026.1"/>
</dbReference>
<dbReference type="Pfam" id="PF04167">
    <property type="entry name" value="DUF402"/>
    <property type="match status" value="1"/>
</dbReference>
<dbReference type="Proteomes" id="UP000570678">
    <property type="component" value="Unassembled WGS sequence"/>
</dbReference>
<keyword evidence="3" id="KW-1185">Reference proteome</keyword>